<dbReference type="GO" id="GO:0006865">
    <property type="term" value="P:amino acid transport"/>
    <property type="evidence" value="ECO:0007669"/>
    <property type="project" value="UniProtKB-KW"/>
</dbReference>
<dbReference type="Proteomes" id="UP000184226">
    <property type="component" value="Unassembled WGS sequence"/>
</dbReference>
<dbReference type="STRING" id="658167.SAMN04488135_101501"/>
<gene>
    <name evidence="10" type="ORF">SAMN04488135_101501</name>
</gene>
<keyword evidence="5" id="KW-0029">Amino-acid transport</keyword>
<feature type="transmembrane region" description="Helical" evidence="9">
    <location>
        <begin position="147"/>
        <end position="171"/>
    </location>
</feature>
<evidence type="ECO:0000313" key="11">
    <source>
        <dbReference type="Proteomes" id="UP000184226"/>
    </source>
</evidence>
<feature type="transmembrane region" description="Helical" evidence="9">
    <location>
        <begin position="98"/>
        <end position="116"/>
    </location>
</feature>
<keyword evidence="6 9" id="KW-1133">Transmembrane helix</keyword>
<evidence type="ECO:0000256" key="8">
    <source>
        <dbReference type="ARBA" id="ARBA00037998"/>
    </source>
</evidence>
<feature type="transmembrane region" description="Helical" evidence="9">
    <location>
        <begin position="229"/>
        <end position="251"/>
    </location>
</feature>
<feature type="transmembrane region" description="Helical" evidence="9">
    <location>
        <begin position="192"/>
        <end position="209"/>
    </location>
</feature>
<keyword evidence="2" id="KW-0813">Transport</keyword>
<evidence type="ECO:0000256" key="7">
    <source>
        <dbReference type="ARBA" id="ARBA00023136"/>
    </source>
</evidence>
<feature type="transmembrane region" description="Helical" evidence="9">
    <location>
        <begin position="12"/>
        <end position="33"/>
    </location>
</feature>
<dbReference type="GO" id="GO:0022857">
    <property type="term" value="F:transmembrane transporter activity"/>
    <property type="evidence" value="ECO:0007669"/>
    <property type="project" value="InterPro"/>
</dbReference>
<dbReference type="PANTHER" id="PTHR11795">
    <property type="entry name" value="BRANCHED-CHAIN AMINO ACID TRANSPORT SYSTEM PERMEASE PROTEIN LIVH"/>
    <property type="match status" value="1"/>
</dbReference>
<proteinExistence type="inferred from homology"/>
<keyword evidence="11" id="KW-1185">Reference proteome</keyword>
<evidence type="ECO:0000256" key="5">
    <source>
        <dbReference type="ARBA" id="ARBA00022970"/>
    </source>
</evidence>
<protein>
    <submittedName>
        <fullName evidence="10">Amino acid/amide ABC transporter membrane protein 1, HAAT family (TC 3.A.1.4.-)</fullName>
    </submittedName>
</protein>
<evidence type="ECO:0000313" key="10">
    <source>
        <dbReference type="EMBL" id="SHG87891.1"/>
    </source>
</evidence>
<evidence type="ECO:0000256" key="3">
    <source>
        <dbReference type="ARBA" id="ARBA00022475"/>
    </source>
</evidence>
<dbReference type="EMBL" id="FQXE01000001">
    <property type="protein sequence ID" value="SHG87891.1"/>
    <property type="molecule type" value="Genomic_DNA"/>
</dbReference>
<feature type="transmembrane region" description="Helical" evidence="9">
    <location>
        <begin position="63"/>
        <end position="86"/>
    </location>
</feature>
<evidence type="ECO:0000256" key="6">
    <source>
        <dbReference type="ARBA" id="ARBA00022989"/>
    </source>
</evidence>
<name>A0A1M5NEE7_9BURK</name>
<accession>A0A1M5NEE7</accession>
<dbReference type="RefSeq" id="WP_073101473.1">
    <property type="nucleotide sequence ID" value="NZ_FQXE01000001.1"/>
</dbReference>
<evidence type="ECO:0000256" key="2">
    <source>
        <dbReference type="ARBA" id="ARBA00022448"/>
    </source>
</evidence>
<reference evidence="10 11" key="1">
    <citation type="submission" date="2016-11" db="EMBL/GenBank/DDBJ databases">
        <authorList>
            <person name="Jaros S."/>
            <person name="Januszkiewicz K."/>
            <person name="Wedrychowicz H."/>
        </authorList>
    </citation>
    <scope>NUCLEOTIDE SEQUENCE [LARGE SCALE GENOMIC DNA]</scope>
    <source>
        <strain evidence="10 11">CGMCC 1.10190</strain>
    </source>
</reference>
<evidence type="ECO:0000256" key="1">
    <source>
        <dbReference type="ARBA" id="ARBA00004651"/>
    </source>
</evidence>
<dbReference type="OrthoDB" id="8888656at2"/>
<feature type="transmembrane region" description="Helical" evidence="9">
    <location>
        <begin position="263"/>
        <end position="281"/>
    </location>
</feature>
<evidence type="ECO:0000256" key="4">
    <source>
        <dbReference type="ARBA" id="ARBA00022692"/>
    </source>
</evidence>
<dbReference type="PANTHER" id="PTHR11795:SF442">
    <property type="entry name" value="ABC TRANSPORTER ATP-BINDING PROTEIN"/>
    <property type="match status" value="1"/>
</dbReference>
<dbReference type="GO" id="GO:0005886">
    <property type="term" value="C:plasma membrane"/>
    <property type="evidence" value="ECO:0007669"/>
    <property type="project" value="UniProtKB-SubCell"/>
</dbReference>
<keyword evidence="4 9" id="KW-0812">Transmembrane</keyword>
<dbReference type="InterPro" id="IPR001851">
    <property type="entry name" value="ABC_transp_permease"/>
</dbReference>
<sequence>MPSMSLFLSQLFNGLATGLLLALISTGLTIIYGTLGVVNFAHGALFVVGAYAGFTAYGMTDSFVIAIVAGALVTLFVGLVIERGLMRLYYGRPPEDQILVTFGIGIILIEAVRAIYGGISQSVPTPAWGQGIVHIGSLVYPLYRLQALAIAAGTLGVLYFILYRTSLGLIVRAGIEDSQMVNVLGINVKRTFLLVFGIGAMAAGYAGVIDSPIVTLAPDMGHRILVDSFVVVVIGGVGSFPGAIIGGIIAGEILSLTSMFDPAYSDVMLFVVMALVLIFRPQGLMGQEGRE</sequence>
<keyword evidence="3" id="KW-1003">Cell membrane</keyword>
<dbReference type="AlphaFoldDB" id="A0A1M5NEE7"/>
<evidence type="ECO:0000256" key="9">
    <source>
        <dbReference type="SAM" id="Phobius"/>
    </source>
</evidence>
<feature type="transmembrane region" description="Helical" evidence="9">
    <location>
        <begin position="40"/>
        <end position="57"/>
    </location>
</feature>
<dbReference type="Pfam" id="PF02653">
    <property type="entry name" value="BPD_transp_2"/>
    <property type="match status" value="1"/>
</dbReference>
<dbReference type="CDD" id="cd06582">
    <property type="entry name" value="TM_PBP1_LivH_like"/>
    <property type="match status" value="1"/>
</dbReference>
<keyword evidence="7 9" id="KW-0472">Membrane</keyword>
<comment type="similarity">
    <text evidence="8">Belongs to the binding-protein-dependent transport system permease family. LivHM subfamily.</text>
</comment>
<organism evidence="10 11">
    <name type="scientific">Pollutimonas bauzanensis</name>
    <dbReference type="NCBI Taxonomy" id="658167"/>
    <lineage>
        <taxon>Bacteria</taxon>
        <taxon>Pseudomonadati</taxon>
        <taxon>Pseudomonadota</taxon>
        <taxon>Betaproteobacteria</taxon>
        <taxon>Burkholderiales</taxon>
        <taxon>Alcaligenaceae</taxon>
        <taxon>Pollutimonas</taxon>
    </lineage>
</organism>
<comment type="subcellular location">
    <subcellularLocation>
        <location evidence="1">Cell membrane</location>
        <topology evidence="1">Multi-pass membrane protein</topology>
    </subcellularLocation>
</comment>
<dbReference type="InterPro" id="IPR052157">
    <property type="entry name" value="BCAA_transport_permease"/>
</dbReference>